<keyword evidence="1" id="KW-0732">Signal</keyword>
<feature type="signal peptide" evidence="1">
    <location>
        <begin position="1"/>
        <end position="25"/>
    </location>
</feature>
<proteinExistence type="predicted"/>
<reference evidence="3" key="2">
    <citation type="submission" date="2014-06" db="EMBL/GenBank/DDBJ databases">
        <authorList>
            <person name="Berkman J.Paul."/>
        </authorList>
    </citation>
    <scope>NUCLEOTIDE SEQUENCE [LARGE SCALE GENOMIC DNA]</scope>
</reference>
<gene>
    <name evidence="3" type="primary">SSCI38440.1</name>
    <name evidence="2" type="ORF">SPSC_04266</name>
</gene>
<reference evidence="2" key="3">
    <citation type="submission" date="2014-06" db="EMBL/GenBank/DDBJ databases">
        <authorList>
            <person name="Ju J."/>
            <person name="Zhang J."/>
        </authorList>
    </citation>
    <scope>NUCLEOTIDE SEQUENCE</scope>
    <source>
        <strain evidence="2">SscI8</strain>
    </source>
</reference>
<evidence type="ECO:0000256" key="1">
    <source>
        <dbReference type="SAM" id="SignalP"/>
    </source>
</evidence>
<dbReference type="AlphaFoldDB" id="A0A0F7RUQ0"/>
<dbReference type="OrthoDB" id="10427565at2759"/>
<keyword evidence="4" id="KW-1185">Reference proteome</keyword>
<name>A0A0F7RUQ0_9BASI</name>
<evidence type="ECO:0000313" key="2">
    <source>
        <dbReference type="EMBL" id="CDR88439.1"/>
    </source>
</evidence>
<protein>
    <submittedName>
        <fullName evidence="2">Related to Mig1 protein</fullName>
    </submittedName>
</protein>
<feature type="chain" id="PRO_5015038983" evidence="1">
    <location>
        <begin position="26"/>
        <end position="184"/>
    </location>
</feature>
<evidence type="ECO:0000313" key="4">
    <source>
        <dbReference type="Proteomes" id="UP000242770"/>
    </source>
</evidence>
<dbReference type="Proteomes" id="UP000242770">
    <property type="component" value="Unassembled WGS sequence"/>
</dbReference>
<accession>A0A0F7RUQ0</accession>
<reference evidence="4" key="1">
    <citation type="submission" date="2014-06" db="EMBL/GenBank/DDBJ databases">
        <authorList>
            <person name="Berkman P.J."/>
        </authorList>
    </citation>
    <scope>NUCLEOTIDE SEQUENCE [LARGE SCALE GENOMIC DNA]</scope>
</reference>
<dbReference type="EMBL" id="CCFA01002219">
    <property type="protein sequence ID" value="CDS00225.1"/>
    <property type="molecule type" value="Genomic_DNA"/>
</dbReference>
<organism evidence="3 4">
    <name type="scientific">Sporisorium scitamineum</name>
    <dbReference type="NCBI Taxonomy" id="49012"/>
    <lineage>
        <taxon>Eukaryota</taxon>
        <taxon>Fungi</taxon>
        <taxon>Dikarya</taxon>
        <taxon>Basidiomycota</taxon>
        <taxon>Ustilaginomycotina</taxon>
        <taxon>Ustilaginomycetes</taxon>
        <taxon>Ustilaginales</taxon>
        <taxon>Ustilaginaceae</taxon>
        <taxon>Sporisorium</taxon>
    </lineage>
</organism>
<sequence>MSIKQRCGLAFGLMLTFLQLLLVAADDQVVCTTQPPALPHNDLYNQHCPFSSGDTSTSFWPCFAHASGDLYQADISADLNNPKYDNDNILLVRDSDLAEFTPKDLARAFSIDYHQAGIRFEYAPITGGCVVLNLIKYNANSGYRMFITSGKDDASSIEVDTSENSGNETTCSKMYFIHLVKEGN</sequence>
<evidence type="ECO:0000313" key="3">
    <source>
        <dbReference type="EMBL" id="CDS00225.1"/>
    </source>
</evidence>
<dbReference type="EMBL" id="LK056678">
    <property type="protein sequence ID" value="CDR88439.1"/>
    <property type="molecule type" value="Genomic_DNA"/>
</dbReference>